<dbReference type="RefSeq" id="WP_176280370.1">
    <property type="nucleotide sequence ID" value="NZ_JABWMH010000004.1"/>
</dbReference>
<evidence type="ECO:0000259" key="1">
    <source>
        <dbReference type="PROSITE" id="PS51725"/>
    </source>
</evidence>
<proteinExistence type="predicted"/>
<dbReference type="InterPro" id="IPR007138">
    <property type="entry name" value="ABM_dom"/>
</dbReference>
<name>A0ABX2N5C4_9SPHN</name>
<dbReference type="Pfam" id="PF03992">
    <property type="entry name" value="ABM"/>
    <property type="match status" value="1"/>
</dbReference>
<keyword evidence="2" id="KW-0503">Monooxygenase</keyword>
<gene>
    <name evidence="2" type="ORF">HUO14_13545</name>
</gene>
<accession>A0ABX2N5C4</accession>
<dbReference type="Proteomes" id="UP000652427">
    <property type="component" value="Unassembled WGS sequence"/>
</dbReference>
<dbReference type="PROSITE" id="PS51725">
    <property type="entry name" value="ABM"/>
    <property type="match status" value="1"/>
</dbReference>
<feature type="domain" description="ABM" evidence="1">
    <location>
        <begin position="2"/>
        <end position="92"/>
    </location>
</feature>
<keyword evidence="3" id="KW-1185">Reference proteome</keyword>
<evidence type="ECO:0000313" key="3">
    <source>
        <dbReference type="Proteomes" id="UP000652427"/>
    </source>
</evidence>
<keyword evidence="2" id="KW-0560">Oxidoreductase</keyword>
<evidence type="ECO:0000313" key="2">
    <source>
        <dbReference type="EMBL" id="NVD28920.1"/>
    </source>
</evidence>
<dbReference type="InterPro" id="IPR011008">
    <property type="entry name" value="Dimeric_a/b-barrel"/>
</dbReference>
<dbReference type="Gene3D" id="3.30.70.100">
    <property type="match status" value="1"/>
</dbReference>
<dbReference type="GO" id="GO:0004497">
    <property type="term" value="F:monooxygenase activity"/>
    <property type="evidence" value="ECO:0007669"/>
    <property type="project" value="UniProtKB-KW"/>
</dbReference>
<sequence length="99" mass="11529">MILEHALLQVRPGQSEAFEAAMAQARPLIARQPGFHSIDVRPHSGNPERYLLLVTWDRMESHRDGFRRSADYQRWRALLHAFYDPMPEIAYYGASIFDD</sequence>
<dbReference type="EMBL" id="JABWMH010000004">
    <property type="protein sequence ID" value="NVD28920.1"/>
    <property type="molecule type" value="Genomic_DNA"/>
</dbReference>
<protein>
    <submittedName>
        <fullName evidence="2">Antibiotic biosynthesis monooxygenase</fullName>
    </submittedName>
</protein>
<comment type="caution">
    <text evidence="2">The sequence shown here is derived from an EMBL/GenBank/DDBJ whole genome shotgun (WGS) entry which is preliminary data.</text>
</comment>
<dbReference type="SUPFAM" id="SSF54909">
    <property type="entry name" value="Dimeric alpha+beta barrel"/>
    <property type="match status" value="1"/>
</dbReference>
<organism evidence="2 3">
    <name type="scientific">Parasphingorhabdus flavimaris</name>
    <dbReference type="NCBI Taxonomy" id="266812"/>
    <lineage>
        <taxon>Bacteria</taxon>
        <taxon>Pseudomonadati</taxon>
        <taxon>Pseudomonadota</taxon>
        <taxon>Alphaproteobacteria</taxon>
        <taxon>Sphingomonadales</taxon>
        <taxon>Sphingomonadaceae</taxon>
        <taxon>Parasphingorhabdus</taxon>
    </lineage>
</organism>
<reference evidence="2 3" key="1">
    <citation type="submission" date="2020-06" db="EMBL/GenBank/DDBJ databases">
        <authorList>
            <person name="Kim S.-J."/>
            <person name="Park S.-J."/>
        </authorList>
    </citation>
    <scope>NUCLEOTIDE SEQUENCE [LARGE SCALE GENOMIC DNA]</scope>
    <source>
        <strain evidence="2 3">SW-151</strain>
    </source>
</reference>